<protein>
    <submittedName>
        <fullName evidence="2">Uncharacterized protein</fullName>
    </submittedName>
</protein>
<sequence>MIKSIHLQWQGIYRFYDGLVFAGMVAFQIVHGLWLPMRRIVEQSVVGLNRKCKGGRMGSIHVTRGVCCFYAGGKTCIYCS</sequence>
<keyword evidence="1" id="KW-0812">Transmembrane</keyword>
<organism evidence="2 3">
    <name type="scientific">Papaver atlanticum</name>
    <dbReference type="NCBI Taxonomy" id="357466"/>
    <lineage>
        <taxon>Eukaryota</taxon>
        <taxon>Viridiplantae</taxon>
        <taxon>Streptophyta</taxon>
        <taxon>Embryophyta</taxon>
        <taxon>Tracheophyta</taxon>
        <taxon>Spermatophyta</taxon>
        <taxon>Magnoliopsida</taxon>
        <taxon>Ranunculales</taxon>
        <taxon>Papaveraceae</taxon>
        <taxon>Papaveroideae</taxon>
        <taxon>Papaver</taxon>
    </lineage>
</organism>
<evidence type="ECO:0000256" key="1">
    <source>
        <dbReference type="SAM" id="Phobius"/>
    </source>
</evidence>
<proteinExistence type="predicted"/>
<dbReference type="Proteomes" id="UP001202328">
    <property type="component" value="Unassembled WGS sequence"/>
</dbReference>
<keyword evidence="1" id="KW-0472">Membrane</keyword>
<gene>
    <name evidence="2" type="ORF">MKW98_011411</name>
</gene>
<name>A0AAD4SJI2_9MAGN</name>
<comment type="caution">
    <text evidence="2">The sequence shown here is derived from an EMBL/GenBank/DDBJ whole genome shotgun (WGS) entry which is preliminary data.</text>
</comment>
<evidence type="ECO:0000313" key="3">
    <source>
        <dbReference type="Proteomes" id="UP001202328"/>
    </source>
</evidence>
<reference evidence="2" key="1">
    <citation type="submission" date="2022-04" db="EMBL/GenBank/DDBJ databases">
        <title>A functionally conserved STORR gene fusion in Papaver species that diverged 16.8 million years ago.</title>
        <authorList>
            <person name="Catania T."/>
        </authorList>
    </citation>
    <scope>NUCLEOTIDE SEQUENCE</scope>
    <source>
        <strain evidence="2">S-188037</strain>
    </source>
</reference>
<dbReference type="EMBL" id="JAJJMB010010393">
    <property type="protein sequence ID" value="KAI3909050.1"/>
    <property type="molecule type" value="Genomic_DNA"/>
</dbReference>
<keyword evidence="1" id="KW-1133">Transmembrane helix</keyword>
<evidence type="ECO:0000313" key="2">
    <source>
        <dbReference type="EMBL" id="KAI3909050.1"/>
    </source>
</evidence>
<feature type="transmembrane region" description="Helical" evidence="1">
    <location>
        <begin position="12"/>
        <end position="34"/>
    </location>
</feature>
<keyword evidence="3" id="KW-1185">Reference proteome</keyword>
<dbReference type="AlphaFoldDB" id="A0AAD4SJI2"/>
<accession>A0AAD4SJI2</accession>